<feature type="compositionally biased region" description="Low complexity" evidence="1">
    <location>
        <begin position="432"/>
        <end position="458"/>
    </location>
</feature>
<dbReference type="EMBL" id="JAUEPP010000002">
    <property type="protein sequence ID" value="KAK3350843.1"/>
    <property type="molecule type" value="Genomic_DNA"/>
</dbReference>
<organism evidence="3 4">
    <name type="scientific">Neurospora tetraspora</name>
    <dbReference type="NCBI Taxonomy" id="94610"/>
    <lineage>
        <taxon>Eukaryota</taxon>
        <taxon>Fungi</taxon>
        <taxon>Dikarya</taxon>
        <taxon>Ascomycota</taxon>
        <taxon>Pezizomycotina</taxon>
        <taxon>Sordariomycetes</taxon>
        <taxon>Sordariomycetidae</taxon>
        <taxon>Sordariales</taxon>
        <taxon>Sordariaceae</taxon>
        <taxon>Neurospora</taxon>
    </lineage>
</organism>
<dbReference type="InterPro" id="IPR004827">
    <property type="entry name" value="bZIP"/>
</dbReference>
<feature type="compositionally biased region" description="Gly residues" evidence="1">
    <location>
        <begin position="589"/>
        <end position="598"/>
    </location>
</feature>
<feature type="compositionally biased region" description="Polar residues" evidence="1">
    <location>
        <begin position="164"/>
        <end position="176"/>
    </location>
</feature>
<dbReference type="Proteomes" id="UP001278500">
    <property type="component" value="Unassembled WGS sequence"/>
</dbReference>
<evidence type="ECO:0000313" key="4">
    <source>
        <dbReference type="Proteomes" id="UP001278500"/>
    </source>
</evidence>
<feature type="compositionally biased region" description="Low complexity" evidence="1">
    <location>
        <begin position="232"/>
        <end position="245"/>
    </location>
</feature>
<dbReference type="PROSITE" id="PS00036">
    <property type="entry name" value="BZIP_BASIC"/>
    <property type="match status" value="1"/>
</dbReference>
<dbReference type="PANTHER" id="PTHR39607">
    <property type="entry name" value="XANTHOCILLIN BIOSYNTHESIS CLUSTER TRANSCRIPTION FACTOR XANC-RELATED"/>
    <property type="match status" value="1"/>
</dbReference>
<reference evidence="3" key="2">
    <citation type="submission" date="2023-06" db="EMBL/GenBank/DDBJ databases">
        <authorList>
            <consortium name="Lawrence Berkeley National Laboratory"/>
            <person name="Haridas S."/>
            <person name="Hensen N."/>
            <person name="Bonometti L."/>
            <person name="Westerberg I."/>
            <person name="Brannstrom I.O."/>
            <person name="Guillou S."/>
            <person name="Cros-Aarteil S."/>
            <person name="Calhoun S."/>
            <person name="Kuo A."/>
            <person name="Mondo S."/>
            <person name="Pangilinan J."/>
            <person name="Riley R."/>
            <person name="Labutti K."/>
            <person name="Andreopoulos B."/>
            <person name="Lipzen A."/>
            <person name="Chen C."/>
            <person name="Yanf M."/>
            <person name="Daum C."/>
            <person name="Ng V."/>
            <person name="Clum A."/>
            <person name="Steindorff A."/>
            <person name="Ohm R."/>
            <person name="Martin F."/>
            <person name="Silar P."/>
            <person name="Natvig D."/>
            <person name="Lalanne C."/>
            <person name="Gautier V."/>
            <person name="Ament-Velasquez S.L."/>
            <person name="Kruys A."/>
            <person name="Hutchinson M.I."/>
            <person name="Powell A.J."/>
            <person name="Barry K."/>
            <person name="Miller A.N."/>
            <person name="Grigoriev I.V."/>
            <person name="Debuchy R."/>
            <person name="Gladieux P."/>
            <person name="Thoren M.H."/>
            <person name="Johannesson H."/>
        </authorList>
    </citation>
    <scope>NUCLEOTIDE SEQUENCE</scope>
    <source>
        <strain evidence="3">CBS 560.94</strain>
    </source>
</reference>
<accession>A0AAE0MTS3</accession>
<gene>
    <name evidence="3" type="ORF">B0H65DRAFT_100418</name>
</gene>
<sequence length="598" mass="63408">MSTDLCVPAYLGAGPGTWREEGQSQSHIPRRPSTVLSAFPPGTSATRLAASSTASLDHHEYLKSGPGVLLQSVWGVVAEKEQRFGVQPRVTRSAYSRRRSLSGAVKRGRKEKGLTKKLVKGLEGHDSQTAVEILGKEHTQPNQPQPIEAEEEYVCAIDARLSAATGSGNSEQSNQVKDSTASKKPPTSPTSSPPADPHPPPKHNMSSRSSRHSSFTSSSSSHSHSHSHTHTQTRSSTSSKSFSPSSPKPASPSPSPSPSSPQQKFSHTGKEDKEQEDKTADKDDWHQIHEPEQRRRIQNRIAQRKFREKARLLKDQAARDAQNRRYAGCAYTCPEVGDLPVETYEVEDENGSGGGSGSGGYYFDGEGFEGVVEEKGEGTAHGGEMRDGVGGERVLSGLPWGGLSMRYMVGRGHEYYRYQSTSRGSGSGSGTGTVTSLSPTNTALNTPTPTPTHMSTTTSGDTWPTLQQRQQAATYYRHTTSGDSGASPLSPYGMMMPMGMDLMSGGDMDMDMDVDYSMAGTGAGGEYVTSPMAVTPGSGSGSGGHGGASVLGNGTGTGMDVTYYDSSPYYYDYGRGGDAASGSGSSVYGRGGGRGGRM</sequence>
<protein>
    <recommendedName>
        <fullName evidence="2">BZIP domain-containing protein</fullName>
    </recommendedName>
</protein>
<proteinExistence type="predicted"/>
<feature type="region of interest" description="Disordered" evidence="1">
    <location>
        <begin position="164"/>
        <end position="296"/>
    </location>
</feature>
<feature type="compositionally biased region" description="Basic and acidic residues" evidence="1">
    <location>
        <begin position="268"/>
        <end position="295"/>
    </location>
</feature>
<dbReference type="PANTHER" id="PTHR39607:SF2">
    <property type="entry name" value="BZIP DOMAIN-CONTAINING PROTEIN"/>
    <property type="match status" value="1"/>
</dbReference>
<feature type="compositionally biased region" description="Pro residues" evidence="1">
    <location>
        <begin position="186"/>
        <end position="198"/>
    </location>
</feature>
<evidence type="ECO:0000259" key="2">
    <source>
        <dbReference type="PROSITE" id="PS00036"/>
    </source>
</evidence>
<dbReference type="AlphaFoldDB" id="A0AAE0MTS3"/>
<dbReference type="GeneID" id="87857588"/>
<comment type="caution">
    <text evidence="3">The sequence shown here is derived from an EMBL/GenBank/DDBJ whole genome shotgun (WGS) entry which is preliminary data.</text>
</comment>
<feature type="compositionally biased region" description="Low complexity" evidence="1">
    <location>
        <begin position="206"/>
        <end position="222"/>
    </location>
</feature>
<keyword evidence="4" id="KW-1185">Reference proteome</keyword>
<reference evidence="3" key="1">
    <citation type="journal article" date="2023" name="Mol. Phylogenet. Evol.">
        <title>Genome-scale phylogeny and comparative genomics of the fungal order Sordariales.</title>
        <authorList>
            <person name="Hensen N."/>
            <person name="Bonometti L."/>
            <person name="Westerberg I."/>
            <person name="Brannstrom I.O."/>
            <person name="Guillou S."/>
            <person name="Cros-Aarteil S."/>
            <person name="Calhoun S."/>
            <person name="Haridas S."/>
            <person name="Kuo A."/>
            <person name="Mondo S."/>
            <person name="Pangilinan J."/>
            <person name="Riley R."/>
            <person name="LaButti K."/>
            <person name="Andreopoulos B."/>
            <person name="Lipzen A."/>
            <person name="Chen C."/>
            <person name="Yan M."/>
            <person name="Daum C."/>
            <person name="Ng V."/>
            <person name="Clum A."/>
            <person name="Steindorff A."/>
            <person name="Ohm R.A."/>
            <person name="Martin F."/>
            <person name="Silar P."/>
            <person name="Natvig D.O."/>
            <person name="Lalanne C."/>
            <person name="Gautier V."/>
            <person name="Ament-Velasquez S.L."/>
            <person name="Kruys A."/>
            <person name="Hutchinson M.I."/>
            <person name="Powell A.J."/>
            <person name="Barry K."/>
            <person name="Miller A.N."/>
            <person name="Grigoriev I.V."/>
            <person name="Debuchy R."/>
            <person name="Gladieux P."/>
            <person name="Hiltunen Thoren M."/>
            <person name="Johannesson H."/>
        </authorList>
    </citation>
    <scope>NUCLEOTIDE SEQUENCE</scope>
    <source>
        <strain evidence="3">CBS 560.94</strain>
    </source>
</reference>
<evidence type="ECO:0000256" key="1">
    <source>
        <dbReference type="SAM" id="MobiDB-lite"/>
    </source>
</evidence>
<dbReference type="InterPro" id="IPR052635">
    <property type="entry name" value="Sec_Metab_Biosynth_Reg"/>
</dbReference>
<evidence type="ECO:0000313" key="3">
    <source>
        <dbReference type="EMBL" id="KAK3350843.1"/>
    </source>
</evidence>
<feature type="region of interest" description="Disordered" evidence="1">
    <location>
        <begin position="579"/>
        <end position="598"/>
    </location>
</feature>
<feature type="region of interest" description="Disordered" evidence="1">
    <location>
        <begin position="420"/>
        <end position="462"/>
    </location>
</feature>
<dbReference type="CDD" id="cd14688">
    <property type="entry name" value="bZIP_YAP"/>
    <property type="match status" value="1"/>
</dbReference>
<dbReference type="RefSeq" id="XP_062684138.1">
    <property type="nucleotide sequence ID" value="XM_062820434.1"/>
</dbReference>
<feature type="compositionally biased region" description="Pro residues" evidence="1">
    <location>
        <begin position="246"/>
        <end position="259"/>
    </location>
</feature>
<name>A0AAE0MTS3_9PEZI</name>
<dbReference type="GO" id="GO:0003700">
    <property type="term" value="F:DNA-binding transcription factor activity"/>
    <property type="evidence" value="ECO:0007669"/>
    <property type="project" value="InterPro"/>
</dbReference>
<feature type="domain" description="BZIP" evidence="2">
    <location>
        <begin position="294"/>
        <end position="309"/>
    </location>
</feature>